<dbReference type="SMART" id="SM00450">
    <property type="entry name" value="RHOD"/>
    <property type="match status" value="3"/>
</dbReference>
<name>A0AAU9EL90_9BACT</name>
<proteinExistence type="predicted"/>
<dbReference type="InterPro" id="IPR036873">
    <property type="entry name" value="Rhodanese-like_dom_sf"/>
</dbReference>
<sequence>MVCGLLLAGTAWAAPPATDQGRLVSAKWLQQHQNEANLVLIDASPTQDYLKGHIKGAVSCSFDKDHYMSYGINTSYGGNDLINSPTDPLPWQDGPTPYIQQVMRSLGINNNSKVVVYDNGGHFRAARFYWTLTHNGAKDAYILDGGLAKWKAMGLPTVTEVAKAKPGDFVAKPVGDAAIATTDYILSKQFKPDTVLVYAVTPVWFYGPYQAYSKLGHIPGSVMVSYPDYFQKDKTWKSKEELQRLFASVGATPDKETICYCGGNPAASCLYFTLKHVLGYPKVRYYYQGSTMGWLDDPRDLPLHTYWNQHLLRDPYFVRWWGGKRIQYLVGDSQVLTVDVRSPQAYQAGHIPYAVNVPVSDLTGKLGADPAKWAQLLGDKGAADFKQLVIVDDTSTPNACLMFWLAEYMGRPKVSVLNGGMKAWQDHKLKVTDKPTVIAPAKTKYDVAIQPAKIKARPQAAVRLADAGQKPDFLGYPRVYINASANSAQLPFDPAGAKVVNIPAGKNFNEYGILDFASNLIKLYEDAGVYKQAEVVCYSDKPEEAAAAYYALRTLGYPKVMVYYPAK</sequence>
<dbReference type="PROSITE" id="PS50206">
    <property type="entry name" value="RHODANESE_3"/>
    <property type="match status" value="3"/>
</dbReference>
<dbReference type="SUPFAM" id="SSF52821">
    <property type="entry name" value="Rhodanese/Cell cycle control phosphatase"/>
    <property type="match status" value="4"/>
</dbReference>
<gene>
    <name evidence="3" type="ORF">FAK_10250</name>
</gene>
<dbReference type="Gene3D" id="3.40.250.10">
    <property type="entry name" value="Rhodanese-like domain"/>
    <property type="match status" value="4"/>
</dbReference>
<dbReference type="CDD" id="cd01448">
    <property type="entry name" value="TST_Repeat_1"/>
    <property type="match status" value="1"/>
</dbReference>
<accession>A0AAU9EL90</accession>
<organism evidence="3 4">
    <name type="scientific">Desulfoferula mesophila</name>
    <dbReference type="NCBI Taxonomy" id="3058419"/>
    <lineage>
        <taxon>Bacteria</taxon>
        <taxon>Pseudomonadati</taxon>
        <taxon>Thermodesulfobacteriota</taxon>
        <taxon>Desulfarculia</taxon>
        <taxon>Desulfarculales</taxon>
        <taxon>Desulfarculaceae</taxon>
        <taxon>Desulfoferula</taxon>
    </lineage>
</organism>
<dbReference type="Proteomes" id="UP001366166">
    <property type="component" value="Chromosome"/>
</dbReference>
<evidence type="ECO:0000313" key="4">
    <source>
        <dbReference type="Proteomes" id="UP001366166"/>
    </source>
</evidence>
<feature type="domain" description="Rhodanese" evidence="2">
    <location>
        <begin position="34"/>
        <end position="159"/>
    </location>
</feature>
<evidence type="ECO:0000313" key="3">
    <source>
        <dbReference type="EMBL" id="BEQ13959.1"/>
    </source>
</evidence>
<feature type="domain" description="Rhodanese" evidence="2">
    <location>
        <begin position="216"/>
        <end position="302"/>
    </location>
</feature>
<reference evidence="4" key="1">
    <citation type="journal article" date="2023" name="Arch. Microbiol.">
        <title>Desulfoferula mesophilus gen. nov. sp. nov., a mesophilic sulfate-reducing bacterium isolated from a brackish lake sediment.</title>
        <authorList>
            <person name="Watanabe T."/>
            <person name="Yabe T."/>
            <person name="Tsuji J.M."/>
            <person name="Fukui M."/>
        </authorList>
    </citation>
    <scope>NUCLEOTIDE SEQUENCE [LARGE SCALE GENOMIC DNA]</scope>
    <source>
        <strain evidence="4">12FAK</strain>
    </source>
</reference>
<evidence type="ECO:0000259" key="2">
    <source>
        <dbReference type="PROSITE" id="PS50206"/>
    </source>
</evidence>
<protein>
    <recommendedName>
        <fullName evidence="2">Rhodanese domain-containing protein</fullName>
    </recommendedName>
</protein>
<dbReference type="InterPro" id="IPR001763">
    <property type="entry name" value="Rhodanese-like_dom"/>
</dbReference>
<dbReference type="InterPro" id="IPR051126">
    <property type="entry name" value="Thiosulfate_sulfurtransferase"/>
</dbReference>
<evidence type="ECO:0000256" key="1">
    <source>
        <dbReference type="ARBA" id="ARBA00022737"/>
    </source>
</evidence>
<dbReference type="PANTHER" id="PTHR43855">
    <property type="entry name" value="THIOSULFATE SULFURTRANSFERASE"/>
    <property type="match status" value="1"/>
</dbReference>
<keyword evidence="4" id="KW-1185">Reference proteome</keyword>
<dbReference type="KEGG" id="dmp:FAK_10250"/>
<keyword evidence="1" id="KW-0677">Repeat</keyword>
<feature type="domain" description="Rhodanese" evidence="2">
    <location>
        <begin position="331"/>
        <end position="433"/>
    </location>
</feature>
<dbReference type="AlphaFoldDB" id="A0AAU9EL90"/>
<dbReference type="EMBL" id="AP028679">
    <property type="protein sequence ID" value="BEQ13959.1"/>
    <property type="molecule type" value="Genomic_DNA"/>
</dbReference>
<dbReference type="Pfam" id="PF00581">
    <property type="entry name" value="Rhodanese"/>
    <property type="match status" value="3"/>
</dbReference>
<dbReference type="PANTHER" id="PTHR43855:SF1">
    <property type="entry name" value="THIOSULFATE SULFURTRANSFERASE"/>
    <property type="match status" value="1"/>
</dbReference>